<dbReference type="GO" id="GO:0051539">
    <property type="term" value="F:4 iron, 4 sulfur cluster binding"/>
    <property type="evidence" value="ECO:0007669"/>
    <property type="project" value="UniProtKB-KW"/>
</dbReference>
<name>A0A328FJH1_9BACT</name>
<sequence>MHKIDPDECQSCGACASACPVEAISMPPGKNYFEISDECIDCGECEAECGFNAILTE</sequence>
<dbReference type="Gene3D" id="3.30.70.20">
    <property type="match status" value="1"/>
</dbReference>
<dbReference type="PROSITE" id="PS51379">
    <property type="entry name" value="4FE4S_FER_2"/>
    <property type="match status" value="2"/>
</dbReference>
<feature type="domain" description="4Fe-4S ferredoxin-type" evidence="5">
    <location>
        <begin position="1"/>
        <end position="29"/>
    </location>
</feature>
<evidence type="ECO:0000256" key="2">
    <source>
        <dbReference type="ARBA" id="ARBA00022723"/>
    </source>
</evidence>
<dbReference type="PANTHER" id="PTHR43687">
    <property type="entry name" value="ADENYLYLSULFATE REDUCTASE, BETA SUBUNIT"/>
    <property type="match status" value="1"/>
</dbReference>
<dbReference type="Proteomes" id="UP000293902">
    <property type="component" value="Chromosome"/>
</dbReference>
<evidence type="ECO:0000256" key="1">
    <source>
        <dbReference type="ARBA" id="ARBA00022485"/>
    </source>
</evidence>
<dbReference type="InterPro" id="IPR017896">
    <property type="entry name" value="4Fe4S_Fe-S-bd"/>
</dbReference>
<dbReference type="InterPro" id="IPR017900">
    <property type="entry name" value="4Fe4S_Fe_S_CS"/>
</dbReference>
<evidence type="ECO:0000313" key="9">
    <source>
        <dbReference type="Proteomes" id="UP000293902"/>
    </source>
</evidence>
<dbReference type="EMBL" id="CP036313">
    <property type="protein sequence ID" value="QBH12700.1"/>
    <property type="molecule type" value="Genomic_DNA"/>
</dbReference>
<evidence type="ECO:0000259" key="5">
    <source>
        <dbReference type="PROSITE" id="PS51379"/>
    </source>
</evidence>
<evidence type="ECO:0000256" key="3">
    <source>
        <dbReference type="ARBA" id="ARBA00023004"/>
    </source>
</evidence>
<evidence type="ECO:0000313" key="8">
    <source>
        <dbReference type="Proteomes" id="UP000248798"/>
    </source>
</evidence>
<keyword evidence="2" id="KW-0479">Metal-binding</keyword>
<dbReference type="SUPFAM" id="SSF54862">
    <property type="entry name" value="4Fe-4S ferredoxins"/>
    <property type="match status" value="1"/>
</dbReference>
<dbReference type="OrthoDB" id="9789030at2"/>
<dbReference type="GO" id="GO:0046872">
    <property type="term" value="F:metal ion binding"/>
    <property type="evidence" value="ECO:0007669"/>
    <property type="project" value="UniProtKB-KW"/>
</dbReference>
<gene>
    <name evidence="7" type="ORF">DO021_03315</name>
    <name evidence="6" type="ORF">EYB58_07150</name>
</gene>
<proteinExistence type="predicted"/>
<dbReference type="InterPro" id="IPR050572">
    <property type="entry name" value="Fe-S_Ferredoxin"/>
</dbReference>
<organism evidence="7 8">
    <name type="scientific">Desulfobacter hydrogenophilus</name>
    <dbReference type="NCBI Taxonomy" id="2291"/>
    <lineage>
        <taxon>Bacteria</taxon>
        <taxon>Pseudomonadati</taxon>
        <taxon>Thermodesulfobacteriota</taxon>
        <taxon>Desulfobacteria</taxon>
        <taxon>Desulfobacterales</taxon>
        <taxon>Desulfobacteraceae</taxon>
        <taxon>Desulfobacter</taxon>
    </lineage>
</organism>
<keyword evidence="9" id="KW-1185">Reference proteome</keyword>
<dbReference type="PANTHER" id="PTHR43687:SF1">
    <property type="entry name" value="FERREDOXIN III"/>
    <property type="match status" value="1"/>
</dbReference>
<evidence type="ECO:0000313" key="6">
    <source>
        <dbReference type="EMBL" id="QBH12700.1"/>
    </source>
</evidence>
<dbReference type="AlphaFoldDB" id="A0A328FJH1"/>
<dbReference type="EMBL" id="QLNI01000005">
    <property type="protein sequence ID" value="RAM03333.1"/>
    <property type="molecule type" value="Genomic_DNA"/>
</dbReference>
<keyword evidence="4" id="KW-0411">Iron-sulfur</keyword>
<accession>A0A328FJH1</accession>
<dbReference type="RefSeq" id="WP_111953700.1">
    <property type="nucleotide sequence ID" value="NZ_CP036313.1"/>
</dbReference>
<reference evidence="7 8" key="1">
    <citation type="submission" date="2018-06" db="EMBL/GenBank/DDBJ databases">
        <title>Complete Genome Sequence of Desulfobacter hydrogenophilus (DSM3380).</title>
        <authorList>
            <person name="Marietou A."/>
            <person name="Schreiber L."/>
            <person name="Marshall I."/>
            <person name="Jorgensen B."/>
        </authorList>
    </citation>
    <scope>NUCLEOTIDE SEQUENCE [LARGE SCALE GENOMIC DNA]</scope>
    <source>
        <strain evidence="7 8">DSM 3380</strain>
    </source>
</reference>
<keyword evidence="1" id="KW-0004">4Fe-4S</keyword>
<dbReference type="PROSITE" id="PS00198">
    <property type="entry name" value="4FE4S_FER_1"/>
    <property type="match status" value="2"/>
</dbReference>
<evidence type="ECO:0000313" key="7">
    <source>
        <dbReference type="EMBL" id="RAM03333.1"/>
    </source>
</evidence>
<protein>
    <submittedName>
        <fullName evidence="6">4Fe-4S dicluster domain-containing protein</fullName>
    </submittedName>
    <submittedName>
        <fullName evidence="7">Ferredoxin</fullName>
    </submittedName>
</protein>
<keyword evidence="3" id="KW-0408">Iron</keyword>
<evidence type="ECO:0000256" key="4">
    <source>
        <dbReference type="ARBA" id="ARBA00023014"/>
    </source>
</evidence>
<dbReference type="Proteomes" id="UP000248798">
    <property type="component" value="Unassembled WGS sequence"/>
</dbReference>
<feature type="domain" description="4Fe-4S ferredoxin-type" evidence="5">
    <location>
        <begin position="30"/>
        <end position="57"/>
    </location>
</feature>
<reference evidence="6 9" key="2">
    <citation type="submission" date="2019-02" db="EMBL/GenBank/DDBJ databases">
        <title>Complete genome sequence of Desulfobacter hydrogenophilus AcRS1.</title>
        <authorList>
            <person name="Marietou A."/>
            <person name="Lund M.B."/>
            <person name="Marshall I.P.G."/>
            <person name="Schreiber L."/>
            <person name="Jorgensen B."/>
        </authorList>
    </citation>
    <scope>NUCLEOTIDE SEQUENCE [LARGE SCALE GENOMIC DNA]</scope>
    <source>
        <strain evidence="6 9">AcRS1</strain>
    </source>
</reference>
<dbReference type="Pfam" id="PF00037">
    <property type="entry name" value="Fer4"/>
    <property type="match status" value="2"/>
</dbReference>